<reference evidence="1" key="1">
    <citation type="submission" date="2020-11" db="EMBL/GenBank/DDBJ databases">
        <authorList>
            <consortium name="DOE Joint Genome Institute"/>
            <person name="Ahrendt S."/>
            <person name="Riley R."/>
            <person name="Andreopoulos W."/>
            <person name="Labutti K."/>
            <person name="Pangilinan J."/>
            <person name="Ruiz-Duenas F.J."/>
            <person name="Barrasa J.M."/>
            <person name="Sanchez-Garcia M."/>
            <person name="Camarero S."/>
            <person name="Miyauchi S."/>
            <person name="Serrano A."/>
            <person name="Linde D."/>
            <person name="Babiker R."/>
            <person name="Drula E."/>
            <person name="Ayuso-Fernandez I."/>
            <person name="Pacheco R."/>
            <person name="Padilla G."/>
            <person name="Ferreira P."/>
            <person name="Barriuso J."/>
            <person name="Kellner H."/>
            <person name="Castanera R."/>
            <person name="Alfaro M."/>
            <person name="Ramirez L."/>
            <person name="Pisabarro A.G."/>
            <person name="Kuo A."/>
            <person name="Tritt A."/>
            <person name="Lipzen A."/>
            <person name="He G."/>
            <person name="Yan M."/>
            <person name="Ng V."/>
            <person name="Cullen D."/>
            <person name="Martin F."/>
            <person name="Rosso M.-N."/>
            <person name="Henrissat B."/>
            <person name="Hibbett D."/>
            <person name="Martinez A.T."/>
            <person name="Grigoriev I.V."/>
        </authorList>
    </citation>
    <scope>NUCLEOTIDE SEQUENCE</scope>
    <source>
        <strain evidence="1">ATCC 90797</strain>
    </source>
</reference>
<keyword evidence="2" id="KW-1185">Reference proteome</keyword>
<name>A0A9P5ZXI2_PLEER</name>
<comment type="caution">
    <text evidence="1">The sequence shown here is derived from an EMBL/GenBank/DDBJ whole genome shotgun (WGS) entry which is preliminary data.</text>
</comment>
<evidence type="ECO:0000313" key="1">
    <source>
        <dbReference type="EMBL" id="KAF9494938.1"/>
    </source>
</evidence>
<dbReference type="AlphaFoldDB" id="A0A9P5ZXI2"/>
<proteinExistence type="predicted"/>
<accession>A0A9P5ZXI2</accession>
<evidence type="ECO:0000313" key="2">
    <source>
        <dbReference type="Proteomes" id="UP000807025"/>
    </source>
</evidence>
<dbReference type="Proteomes" id="UP000807025">
    <property type="component" value="Unassembled WGS sequence"/>
</dbReference>
<dbReference type="EMBL" id="MU154567">
    <property type="protein sequence ID" value="KAF9494938.1"/>
    <property type="molecule type" value="Genomic_DNA"/>
</dbReference>
<protein>
    <submittedName>
        <fullName evidence="1">Uncharacterized protein</fullName>
    </submittedName>
</protein>
<organism evidence="1 2">
    <name type="scientific">Pleurotus eryngii</name>
    <name type="common">Boletus of the steppes</name>
    <dbReference type="NCBI Taxonomy" id="5323"/>
    <lineage>
        <taxon>Eukaryota</taxon>
        <taxon>Fungi</taxon>
        <taxon>Dikarya</taxon>
        <taxon>Basidiomycota</taxon>
        <taxon>Agaricomycotina</taxon>
        <taxon>Agaricomycetes</taxon>
        <taxon>Agaricomycetidae</taxon>
        <taxon>Agaricales</taxon>
        <taxon>Pleurotineae</taxon>
        <taxon>Pleurotaceae</taxon>
        <taxon>Pleurotus</taxon>
    </lineage>
</organism>
<sequence length="111" mass="12638">MSSQSAPGIFPVALLNYEGLQAIQYTITMVLVNAYTKDYIHDLDDDTLCRHVEYYLGWYPNSLDSHHSCTVIAQTCVLVLQFYLDCASTSIPIRYAILGLVLENIRLFWQA</sequence>
<gene>
    <name evidence="1" type="ORF">BDN71DRAFT_1507279</name>
</gene>